<comment type="caution">
    <text evidence="1">The sequence shown here is derived from an EMBL/GenBank/DDBJ whole genome shotgun (WGS) entry which is preliminary data.</text>
</comment>
<protein>
    <submittedName>
        <fullName evidence="1">Uncharacterized protein</fullName>
    </submittedName>
</protein>
<dbReference type="Proteomes" id="UP000317650">
    <property type="component" value="Unassembled WGS sequence"/>
</dbReference>
<proteinExistence type="predicted"/>
<name>A0A4S8I4D2_MUSBA</name>
<sequence>MVTLRADEHYNIIRERIENNIVENKRFVIPVPYFSMHGIARDAVPSEQLIIGDMTDRQTPSHDTILNQKAIGSYSIFCGSVSDYFPGQGAMNILCGSRNGGFTGYIPIPRSLYGSALAEFFMYRGQQYLINL</sequence>
<evidence type="ECO:0000313" key="2">
    <source>
        <dbReference type="Proteomes" id="UP000317650"/>
    </source>
</evidence>
<reference evidence="1 2" key="1">
    <citation type="journal article" date="2019" name="Nat. Plants">
        <title>Genome sequencing of Musa balbisiana reveals subgenome evolution and function divergence in polyploid bananas.</title>
        <authorList>
            <person name="Yao X."/>
        </authorList>
    </citation>
    <scope>NUCLEOTIDE SEQUENCE [LARGE SCALE GENOMIC DNA]</scope>
    <source>
        <strain evidence="2">cv. DH-PKW</strain>
        <tissue evidence="1">Leaves</tissue>
    </source>
</reference>
<keyword evidence="2" id="KW-1185">Reference proteome</keyword>
<evidence type="ECO:0000313" key="1">
    <source>
        <dbReference type="EMBL" id="THU42727.1"/>
    </source>
</evidence>
<organism evidence="1 2">
    <name type="scientific">Musa balbisiana</name>
    <name type="common">Banana</name>
    <dbReference type="NCBI Taxonomy" id="52838"/>
    <lineage>
        <taxon>Eukaryota</taxon>
        <taxon>Viridiplantae</taxon>
        <taxon>Streptophyta</taxon>
        <taxon>Embryophyta</taxon>
        <taxon>Tracheophyta</taxon>
        <taxon>Spermatophyta</taxon>
        <taxon>Magnoliopsida</taxon>
        <taxon>Liliopsida</taxon>
        <taxon>Zingiberales</taxon>
        <taxon>Musaceae</taxon>
        <taxon>Musa</taxon>
    </lineage>
</organism>
<gene>
    <name evidence="1" type="ORF">C4D60_Mb00t18840</name>
</gene>
<dbReference type="EMBL" id="PYDT01000611">
    <property type="protein sequence ID" value="THU42727.1"/>
    <property type="molecule type" value="Genomic_DNA"/>
</dbReference>
<dbReference type="AlphaFoldDB" id="A0A4S8I4D2"/>
<accession>A0A4S8I4D2</accession>